<dbReference type="PANTHER" id="PTHR10865:SF28">
    <property type="entry name" value="ELM2 DOMAIN-CONTAINING PROTEIN"/>
    <property type="match status" value="1"/>
</dbReference>
<dbReference type="InterPro" id="IPR040138">
    <property type="entry name" value="MIER/MTA"/>
</dbReference>
<feature type="domain" description="SANT" evidence="6">
    <location>
        <begin position="93"/>
        <end position="145"/>
    </location>
</feature>
<feature type="region of interest" description="Disordered" evidence="5">
    <location>
        <begin position="27"/>
        <end position="51"/>
    </location>
</feature>
<keyword evidence="3" id="KW-0805">Transcription regulation</keyword>
<evidence type="ECO:0000313" key="7">
    <source>
        <dbReference type="EMBL" id="UYV65655.1"/>
    </source>
</evidence>
<evidence type="ECO:0000256" key="4">
    <source>
        <dbReference type="ARBA" id="ARBA00023163"/>
    </source>
</evidence>
<keyword evidence="4" id="KW-0804">Transcription</keyword>
<dbReference type="Gene3D" id="1.10.10.60">
    <property type="entry name" value="Homeodomain-like"/>
    <property type="match status" value="1"/>
</dbReference>
<evidence type="ECO:0000256" key="2">
    <source>
        <dbReference type="ARBA" id="ARBA00022491"/>
    </source>
</evidence>
<dbReference type="SMART" id="SM00717">
    <property type="entry name" value="SANT"/>
    <property type="match status" value="1"/>
</dbReference>
<dbReference type="Pfam" id="PF19426">
    <property type="entry name" value="MIER1_3_C"/>
    <property type="match status" value="1"/>
</dbReference>
<dbReference type="PROSITE" id="PS51293">
    <property type="entry name" value="SANT"/>
    <property type="match status" value="1"/>
</dbReference>
<name>A0ABY6KEL8_9ARAC</name>
<evidence type="ECO:0000256" key="3">
    <source>
        <dbReference type="ARBA" id="ARBA00023015"/>
    </source>
</evidence>
<protein>
    <submittedName>
        <fullName evidence="7">MIER3</fullName>
    </submittedName>
</protein>
<dbReference type="Proteomes" id="UP001235939">
    <property type="component" value="Chromosome 03"/>
</dbReference>
<keyword evidence="8" id="KW-1185">Reference proteome</keyword>
<evidence type="ECO:0000256" key="1">
    <source>
        <dbReference type="ARBA" id="ARBA00004123"/>
    </source>
</evidence>
<feature type="region of interest" description="Disordered" evidence="5">
    <location>
        <begin position="179"/>
        <end position="227"/>
    </location>
</feature>
<accession>A0ABY6KEL8</accession>
<feature type="compositionally biased region" description="Polar residues" evidence="5">
    <location>
        <begin position="42"/>
        <end position="51"/>
    </location>
</feature>
<proteinExistence type="predicted"/>
<evidence type="ECO:0000256" key="5">
    <source>
        <dbReference type="SAM" id="MobiDB-lite"/>
    </source>
</evidence>
<dbReference type="SUPFAM" id="SSF46689">
    <property type="entry name" value="Homeodomain-like"/>
    <property type="match status" value="1"/>
</dbReference>
<feature type="compositionally biased region" description="Basic and acidic residues" evidence="5">
    <location>
        <begin position="179"/>
        <end position="191"/>
    </location>
</feature>
<dbReference type="InterPro" id="IPR001005">
    <property type="entry name" value="SANT/Myb"/>
</dbReference>
<evidence type="ECO:0000313" key="8">
    <source>
        <dbReference type="Proteomes" id="UP001235939"/>
    </source>
</evidence>
<comment type="subcellular location">
    <subcellularLocation>
        <location evidence="1">Nucleus</location>
    </subcellularLocation>
</comment>
<dbReference type="InterPro" id="IPR045787">
    <property type="entry name" value="MIER1/3_C"/>
</dbReference>
<organism evidence="7 8">
    <name type="scientific">Cordylochernes scorpioides</name>
    <dbReference type="NCBI Taxonomy" id="51811"/>
    <lineage>
        <taxon>Eukaryota</taxon>
        <taxon>Metazoa</taxon>
        <taxon>Ecdysozoa</taxon>
        <taxon>Arthropoda</taxon>
        <taxon>Chelicerata</taxon>
        <taxon>Arachnida</taxon>
        <taxon>Pseudoscorpiones</taxon>
        <taxon>Cheliferoidea</taxon>
        <taxon>Chernetidae</taxon>
        <taxon>Cordylochernes</taxon>
    </lineage>
</organism>
<dbReference type="InterPro" id="IPR009057">
    <property type="entry name" value="Homeodomain-like_sf"/>
</dbReference>
<gene>
    <name evidence="7" type="ORF">LAZ67_3004979</name>
</gene>
<sequence length="227" mass="25502">MHALKCGTAANKAGVCEADLVPPAPVWAQRGRGPPAAEDAASPSNSFGIDTSPEQHVRFQAHHQVMPKWPSVLMFGKVAARLGGFDTLVGVTDTMSLWSEEECRSFENGLRTYGKEFHLIQQNKVRTRSVGELVHFYYLWKKTERHDVFASKTKIEKKKYTLHPGTTDYMDRFLDEQDRDRSCSPLTDKKQRLTPPAEAPPREYLNGSELTTASKLIEAGPRLQDSK</sequence>
<reference evidence="7 8" key="1">
    <citation type="submission" date="2022-01" db="EMBL/GenBank/DDBJ databases">
        <title>A chromosomal length assembly of Cordylochernes scorpioides.</title>
        <authorList>
            <person name="Zeh D."/>
            <person name="Zeh J."/>
        </authorList>
    </citation>
    <scope>NUCLEOTIDE SEQUENCE [LARGE SCALE GENOMIC DNA]</scope>
    <source>
        <strain evidence="7">IN4F17</strain>
        <tissue evidence="7">Whole Body</tissue>
    </source>
</reference>
<keyword evidence="2" id="KW-0678">Repressor</keyword>
<dbReference type="InterPro" id="IPR017884">
    <property type="entry name" value="SANT_dom"/>
</dbReference>
<dbReference type="CDD" id="cd11661">
    <property type="entry name" value="SANT_MTA3_like"/>
    <property type="match status" value="1"/>
</dbReference>
<dbReference type="EMBL" id="CP092865">
    <property type="protein sequence ID" value="UYV65655.1"/>
    <property type="molecule type" value="Genomic_DNA"/>
</dbReference>
<dbReference type="PANTHER" id="PTHR10865">
    <property type="entry name" value="METASTASIS-ASSOCIATED PROTEIN AND MESODERM INDUCTION EARLY RESPONSE PROTEIN"/>
    <property type="match status" value="1"/>
</dbReference>
<evidence type="ECO:0000259" key="6">
    <source>
        <dbReference type="PROSITE" id="PS51293"/>
    </source>
</evidence>